<feature type="chain" id="PRO_5041716243" evidence="6">
    <location>
        <begin position="26"/>
        <end position="540"/>
    </location>
</feature>
<dbReference type="PANTHER" id="PTHR34820:SF4">
    <property type="entry name" value="INNER MEMBRANE PROTEIN YEBZ"/>
    <property type="match status" value="1"/>
</dbReference>
<feature type="domain" description="CopC" evidence="7">
    <location>
        <begin position="26"/>
        <end position="119"/>
    </location>
</feature>
<feature type="transmembrane region" description="Helical" evidence="5">
    <location>
        <begin position="154"/>
        <end position="176"/>
    </location>
</feature>
<feature type="transmembrane region" description="Helical" evidence="5">
    <location>
        <begin position="358"/>
        <end position="379"/>
    </location>
</feature>
<dbReference type="InterPro" id="IPR032694">
    <property type="entry name" value="CopC/D"/>
</dbReference>
<feature type="transmembrane region" description="Helical" evidence="5">
    <location>
        <begin position="259"/>
        <end position="278"/>
    </location>
</feature>
<keyword evidence="3 6" id="KW-0732">Signal</keyword>
<name>A0AA95JGF9_9BACL</name>
<dbReference type="SUPFAM" id="SSF81296">
    <property type="entry name" value="E set domains"/>
    <property type="match status" value="1"/>
</dbReference>
<accession>A0AA95JGF9</accession>
<dbReference type="InterPro" id="IPR014756">
    <property type="entry name" value="Ig_E-set"/>
</dbReference>
<dbReference type="GO" id="GO:0030313">
    <property type="term" value="C:cell envelope"/>
    <property type="evidence" value="ECO:0007669"/>
    <property type="project" value="UniProtKB-SubCell"/>
</dbReference>
<dbReference type="InterPro" id="IPR014755">
    <property type="entry name" value="Cu-Rt/internalin_Ig-like"/>
</dbReference>
<dbReference type="GO" id="GO:0006825">
    <property type="term" value="P:copper ion transport"/>
    <property type="evidence" value="ECO:0007669"/>
    <property type="project" value="InterPro"/>
</dbReference>
<dbReference type="Gene3D" id="2.60.40.1220">
    <property type="match status" value="1"/>
</dbReference>
<dbReference type="GO" id="GO:0046688">
    <property type="term" value="P:response to copper ion"/>
    <property type="evidence" value="ECO:0007669"/>
    <property type="project" value="InterPro"/>
</dbReference>
<evidence type="ECO:0000259" key="7">
    <source>
        <dbReference type="Pfam" id="PF04234"/>
    </source>
</evidence>
<dbReference type="Proteomes" id="UP001178662">
    <property type="component" value="Chromosome"/>
</dbReference>
<evidence type="ECO:0000313" key="8">
    <source>
        <dbReference type="EMBL" id="WEK55194.1"/>
    </source>
</evidence>
<proteinExistence type="predicted"/>
<dbReference type="AlphaFoldDB" id="A0AA95JGF9"/>
<sequence>MKNRIFMFLCILCLAFTLFPSGAEAHAELVSVTPAMDAQLDQSPPSVEVIFNERLDRGNAELKVLNEASREVAGGKPEFIEEGKGLRISLPKLSEGHYTISFSVISADGHPISGAYVITIGNPAPLTNASDLDPHNQVGHSHNHGSSGLSTNTFLLYAARILYYAGLLSLAGLLLWRLQRNSPTQVKEVLAQALDLAGKFTLLAIFAYVFFSLQDLARGEPLADWGRILVETTIGRLYIVLLLLALFAPIIAKLPRWIQMLWVMCAVTVEAWSGHAVVFDPRAYTLVLDWLHILAASVWAGGLLLILALWRKDRPEASRFALLFSKWALISFLALWITGTLSTLKFLPSLEYLMYTSWGTWLLIKVGLSIAVAVVAFLIRLRLKKGDLPRIALLRVDIGLLCLILVSVGVLTYQTPLPANQPLNYHQMGTEMHVTLRVSPNSPGNNVFTLKIWLPDTDGEGVPKQVQLKMIPLSGKDVGAIDVPLEEVKDKELDAFPDFTKSMYRAEGPYLPFAGEWKAQIRVTDVNDNERVVEKEYRIY</sequence>
<dbReference type="GO" id="GO:0005886">
    <property type="term" value="C:plasma membrane"/>
    <property type="evidence" value="ECO:0007669"/>
    <property type="project" value="TreeGrafter"/>
</dbReference>
<dbReference type="PANTHER" id="PTHR34820">
    <property type="entry name" value="INNER MEMBRANE PROTEIN YEBZ"/>
    <property type="match status" value="1"/>
</dbReference>
<keyword evidence="4" id="KW-0186">Copper</keyword>
<dbReference type="InterPro" id="IPR007348">
    <property type="entry name" value="CopC_dom"/>
</dbReference>
<feature type="transmembrane region" description="Helical" evidence="5">
    <location>
        <begin position="391"/>
        <end position="413"/>
    </location>
</feature>
<gene>
    <name evidence="8" type="ORF">P0Y55_03765</name>
</gene>
<feature type="transmembrane region" description="Helical" evidence="5">
    <location>
        <begin position="233"/>
        <end position="252"/>
    </location>
</feature>
<evidence type="ECO:0000313" key="9">
    <source>
        <dbReference type="Proteomes" id="UP001178662"/>
    </source>
</evidence>
<dbReference type="Pfam" id="PF04234">
    <property type="entry name" value="CopC"/>
    <property type="match status" value="1"/>
</dbReference>
<evidence type="ECO:0000256" key="6">
    <source>
        <dbReference type="SAM" id="SignalP"/>
    </source>
</evidence>
<evidence type="ECO:0000256" key="1">
    <source>
        <dbReference type="ARBA" id="ARBA00004196"/>
    </source>
</evidence>
<evidence type="ECO:0000256" key="5">
    <source>
        <dbReference type="SAM" id="Phobius"/>
    </source>
</evidence>
<evidence type="ECO:0000256" key="4">
    <source>
        <dbReference type="ARBA" id="ARBA00023008"/>
    </source>
</evidence>
<feature type="transmembrane region" description="Helical" evidence="5">
    <location>
        <begin position="320"/>
        <end position="338"/>
    </location>
</feature>
<dbReference type="GO" id="GO:0005507">
    <property type="term" value="F:copper ion binding"/>
    <property type="evidence" value="ECO:0007669"/>
    <property type="project" value="InterPro"/>
</dbReference>
<keyword evidence="5" id="KW-1133">Transmembrane helix</keyword>
<feature type="transmembrane region" description="Helical" evidence="5">
    <location>
        <begin position="290"/>
        <end position="308"/>
    </location>
</feature>
<dbReference type="GO" id="GO:0042597">
    <property type="term" value="C:periplasmic space"/>
    <property type="evidence" value="ECO:0007669"/>
    <property type="project" value="InterPro"/>
</dbReference>
<protein>
    <submittedName>
        <fullName evidence="8">Copper resistance protein CopC</fullName>
    </submittedName>
</protein>
<reference evidence="8" key="1">
    <citation type="submission" date="2023-03" db="EMBL/GenBank/DDBJ databases">
        <title>Andean soil-derived lignocellulolytic bacterial consortium as a source of novel taxa and putative plastic-active enzymes.</title>
        <authorList>
            <person name="Diaz-Garcia L."/>
            <person name="Chuvochina M."/>
            <person name="Feuerriegel G."/>
            <person name="Bunk B."/>
            <person name="Sproer C."/>
            <person name="Streit W.R."/>
            <person name="Rodriguez L.M."/>
            <person name="Overmann J."/>
            <person name="Jimenez D.J."/>
        </authorList>
    </citation>
    <scope>NUCLEOTIDE SEQUENCE</scope>
    <source>
        <strain evidence="8">MAG 2441</strain>
    </source>
</reference>
<evidence type="ECO:0000256" key="2">
    <source>
        <dbReference type="ARBA" id="ARBA00022723"/>
    </source>
</evidence>
<keyword evidence="5" id="KW-0472">Membrane</keyword>
<organism evidence="8 9">
    <name type="scientific">Candidatus Cohnella colombiensis</name>
    <dbReference type="NCBI Taxonomy" id="3121368"/>
    <lineage>
        <taxon>Bacteria</taxon>
        <taxon>Bacillati</taxon>
        <taxon>Bacillota</taxon>
        <taxon>Bacilli</taxon>
        <taxon>Bacillales</taxon>
        <taxon>Paenibacillaceae</taxon>
        <taxon>Cohnella</taxon>
    </lineage>
</organism>
<feature type="transmembrane region" description="Helical" evidence="5">
    <location>
        <begin position="196"/>
        <end position="213"/>
    </location>
</feature>
<evidence type="ECO:0000256" key="3">
    <source>
        <dbReference type="ARBA" id="ARBA00022729"/>
    </source>
</evidence>
<feature type="signal peptide" evidence="6">
    <location>
        <begin position="1"/>
        <end position="25"/>
    </location>
</feature>
<comment type="subcellular location">
    <subcellularLocation>
        <location evidence="1">Cell envelope</location>
    </subcellularLocation>
</comment>
<keyword evidence="2" id="KW-0479">Metal-binding</keyword>
<keyword evidence="5" id="KW-0812">Transmembrane</keyword>
<keyword evidence="9" id="KW-1185">Reference proteome</keyword>
<dbReference type="EMBL" id="CP119317">
    <property type="protein sequence ID" value="WEK55194.1"/>
    <property type="molecule type" value="Genomic_DNA"/>
</dbReference>